<proteinExistence type="predicted"/>
<feature type="transmembrane region" description="Helical" evidence="1">
    <location>
        <begin position="116"/>
        <end position="135"/>
    </location>
</feature>
<evidence type="ECO:0000259" key="2">
    <source>
        <dbReference type="Pfam" id="PF07670"/>
    </source>
</evidence>
<evidence type="ECO:0000313" key="4">
    <source>
        <dbReference type="Proteomes" id="UP001060112"/>
    </source>
</evidence>
<keyword evidence="1" id="KW-0812">Transmembrane</keyword>
<feature type="transmembrane region" description="Helical" evidence="1">
    <location>
        <begin position="247"/>
        <end position="268"/>
    </location>
</feature>
<feature type="transmembrane region" description="Helical" evidence="1">
    <location>
        <begin position="141"/>
        <end position="159"/>
    </location>
</feature>
<keyword evidence="1" id="KW-1133">Transmembrane helix</keyword>
<feature type="transmembrane region" description="Helical" evidence="1">
    <location>
        <begin position="46"/>
        <end position="69"/>
    </location>
</feature>
<gene>
    <name evidence="3" type="ORF">NMU03_04205</name>
</gene>
<feature type="transmembrane region" description="Helical" evidence="1">
    <location>
        <begin position="6"/>
        <end position="25"/>
    </location>
</feature>
<name>A0ABY5I3V3_9FIRM</name>
<dbReference type="Pfam" id="PF07670">
    <property type="entry name" value="Gate"/>
    <property type="match status" value="1"/>
</dbReference>
<dbReference type="Proteomes" id="UP001060112">
    <property type="component" value="Chromosome"/>
</dbReference>
<feature type="domain" description="Nucleoside transporter/FeoB GTPase Gate" evidence="2">
    <location>
        <begin position="40"/>
        <end position="135"/>
    </location>
</feature>
<feature type="transmembrane region" description="Helical" evidence="1">
    <location>
        <begin position="75"/>
        <end position="95"/>
    </location>
</feature>
<accession>A0ABY5I3V3</accession>
<feature type="transmembrane region" description="Helical" evidence="1">
    <location>
        <begin position="191"/>
        <end position="212"/>
    </location>
</feature>
<keyword evidence="4" id="KW-1185">Reference proteome</keyword>
<evidence type="ECO:0000256" key="1">
    <source>
        <dbReference type="SAM" id="Phobius"/>
    </source>
</evidence>
<evidence type="ECO:0000313" key="3">
    <source>
        <dbReference type="EMBL" id="UTY40014.1"/>
    </source>
</evidence>
<dbReference type="RefSeq" id="WP_290141449.1">
    <property type="nucleotide sequence ID" value="NZ_CP101620.1"/>
</dbReference>
<feature type="transmembrane region" description="Helical" evidence="1">
    <location>
        <begin position="283"/>
        <end position="303"/>
    </location>
</feature>
<sequence>MKKANYYFTLCLVLFTTLFSFFNMFQIVKVSSQVIQIVLTNLLPSLLPFMILISLCLSLGLFQFISYFIQFLFSPLFHLTPHMSSLYFVSFFCGYPTNAKMLRESYELGYINISQLQHLLSIASFSSLSFIFVSLKLPFQNALIIYISHILPSIIKAIFYHHEYHWMSFHQCIQPIVHPHMRFVDALKKSITSSLTAFIFILGYMLVFQFIGYSLQTIIPHPFLLSIVKGFLEFSSGSIQLLQYQHFLVYPFVSFYLSFSGLSVLMQVDNILDGIPYSFKKYFLARLCHGVFSFIICFGLQYLTIL</sequence>
<organism evidence="3 4">
    <name type="scientific">Allocoprobacillus halotolerans</name>
    <dbReference type="NCBI Taxonomy" id="2944914"/>
    <lineage>
        <taxon>Bacteria</taxon>
        <taxon>Bacillati</taxon>
        <taxon>Bacillota</taxon>
        <taxon>Erysipelotrichia</taxon>
        <taxon>Erysipelotrichales</taxon>
        <taxon>Erysipelotrichaceae</taxon>
        <taxon>Allocoprobacillus</taxon>
    </lineage>
</organism>
<reference evidence="3" key="1">
    <citation type="submission" date="2022-07" db="EMBL/GenBank/DDBJ databases">
        <title>Faecal culturing of patients with breast cancer.</title>
        <authorList>
            <person name="Teng N.M.Y."/>
            <person name="Kiu R."/>
            <person name="Evans R."/>
            <person name="Baker D.J."/>
            <person name="Zenner C."/>
            <person name="Robinson S.D."/>
            <person name="Hall L.J."/>
        </authorList>
    </citation>
    <scope>NUCLEOTIDE SEQUENCE</scope>
    <source>
        <strain evidence="3">LH1062</strain>
    </source>
</reference>
<dbReference type="InterPro" id="IPR011642">
    <property type="entry name" value="Gate_dom"/>
</dbReference>
<dbReference type="EMBL" id="CP101620">
    <property type="protein sequence ID" value="UTY40014.1"/>
    <property type="molecule type" value="Genomic_DNA"/>
</dbReference>
<protein>
    <recommendedName>
        <fullName evidence="2">Nucleoside transporter/FeoB GTPase Gate domain-containing protein</fullName>
    </recommendedName>
</protein>
<keyword evidence="1" id="KW-0472">Membrane</keyword>